<protein>
    <submittedName>
        <fullName evidence="3">Thiol-disulfide isomerase/thioredoxin</fullName>
    </submittedName>
</protein>
<accession>A0ABS4H5D3</accession>
<dbReference type="InterPro" id="IPR050553">
    <property type="entry name" value="Thioredoxin_ResA/DsbE_sf"/>
</dbReference>
<dbReference type="PROSITE" id="PS51352">
    <property type="entry name" value="THIOREDOXIN_2"/>
    <property type="match status" value="1"/>
</dbReference>
<evidence type="ECO:0000313" key="3">
    <source>
        <dbReference type="EMBL" id="MBP1937734.1"/>
    </source>
</evidence>
<evidence type="ECO:0000259" key="2">
    <source>
        <dbReference type="PROSITE" id="PS51352"/>
    </source>
</evidence>
<dbReference type="Gene3D" id="3.40.30.10">
    <property type="entry name" value="Glutaredoxin"/>
    <property type="match status" value="1"/>
</dbReference>
<gene>
    <name evidence="3" type="ORF">J2Z20_002649</name>
</gene>
<dbReference type="RefSeq" id="WP_209850902.1">
    <property type="nucleotide sequence ID" value="NZ_CBCRVE010000004.1"/>
</dbReference>
<sequence>MKRNLYILLAALVLVGVALFQNVGPGFAAVFQSESSKELPAETGPKAGLLAPPFSLQGLDGNTYKVGGQQDKAIMINFWASWCDPCKEEAPDLNRLAQKYKDDLVIYGVNVTKFDKVENAKQFVNHFNLTYPVMFDKEGKVNEAYKGVAFPTNVLVDKHGVIQEVILGILPPDQLESKIKKLIK</sequence>
<dbReference type="GO" id="GO:0016853">
    <property type="term" value="F:isomerase activity"/>
    <property type="evidence" value="ECO:0007669"/>
    <property type="project" value="UniProtKB-KW"/>
</dbReference>
<reference evidence="3 4" key="1">
    <citation type="submission" date="2021-03" db="EMBL/GenBank/DDBJ databases">
        <title>Genomic Encyclopedia of Type Strains, Phase IV (KMG-IV): sequencing the most valuable type-strain genomes for metagenomic binning, comparative biology and taxonomic classification.</title>
        <authorList>
            <person name="Goeker M."/>
        </authorList>
    </citation>
    <scope>NUCLEOTIDE SEQUENCE [LARGE SCALE GENOMIC DNA]</scope>
    <source>
        <strain evidence="3 4">DSM 23491</strain>
    </source>
</reference>
<organism evidence="3 4">
    <name type="scientific">Paenibacillus sediminis</name>
    <dbReference type="NCBI Taxonomy" id="664909"/>
    <lineage>
        <taxon>Bacteria</taxon>
        <taxon>Bacillati</taxon>
        <taxon>Bacillota</taxon>
        <taxon>Bacilli</taxon>
        <taxon>Bacillales</taxon>
        <taxon>Paenibacillaceae</taxon>
        <taxon>Paenibacillus</taxon>
    </lineage>
</organism>
<keyword evidence="3" id="KW-0413">Isomerase</keyword>
<dbReference type="SUPFAM" id="SSF52833">
    <property type="entry name" value="Thioredoxin-like"/>
    <property type="match status" value="1"/>
</dbReference>
<comment type="caution">
    <text evidence="3">The sequence shown here is derived from an EMBL/GenBank/DDBJ whole genome shotgun (WGS) entry which is preliminary data.</text>
</comment>
<dbReference type="EMBL" id="JAGGKP010000007">
    <property type="protein sequence ID" value="MBP1937734.1"/>
    <property type="molecule type" value="Genomic_DNA"/>
</dbReference>
<keyword evidence="1" id="KW-1015">Disulfide bond</keyword>
<name>A0ABS4H5D3_9BACL</name>
<dbReference type="Pfam" id="PF00578">
    <property type="entry name" value="AhpC-TSA"/>
    <property type="match status" value="1"/>
</dbReference>
<evidence type="ECO:0000256" key="1">
    <source>
        <dbReference type="ARBA" id="ARBA00023157"/>
    </source>
</evidence>
<proteinExistence type="predicted"/>
<feature type="domain" description="Thioredoxin" evidence="2">
    <location>
        <begin position="45"/>
        <end position="184"/>
    </location>
</feature>
<dbReference type="PANTHER" id="PTHR42852:SF1">
    <property type="entry name" value="THIOREDOXIN-LIKE PROTEIN YNEN"/>
    <property type="match status" value="1"/>
</dbReference>
<dbReference type="InterPro" id="IPR036249">
    <property type="entry name" value="Thioredoxin-like_sf"/>
</dbReference>
<dbReference type="PANTHER" id="PTHR42852">
    <property type="entry name" value="THIOL:DISULFIDE INTERCHANGE PROTEIN DSBE"/>
    <property type="match status" value="1"/>
</dbReference>
<dbReference type="InterPro" id="IPR013766">
    <property type="entry name" value="Thioredoxin_domain"/>
</dbReference>
<dbReference type="CDD" id="cd02966">
    <property type="entry name" value="TlpA_like_family"/>
    <property type="match status" value="1"/>
</dbReference>
<keyword evidence="4" id="KW-1185">Reference proteome</keyword>
<dbReference type="Proteomes" id="UP001519273">
    <property type="component" value="Unassembled WGS sequence"/>
</dbReference>
<dbReference type="InterPro" id="IPR000866">
    <property type="entry name" value="AhpC/TSA"/>
</dbReference>
<evidence type="ECO:0000313" key="4">
    <source>
        <dbReference type="Proteomes" id="UP001519273"/>
    </source>
</evidence>